<proteinExistence type="predicted"/>
<organism evidence="2 3">
    <name type="scientific">Vibrio jasicida</name>
    <dbReference type="NCBI Taxonomy" id="766224"/>
    <lineage>
        <taxon>Bacteria</taxon>
        <taxon>Pseudomonadati</taxon>
        <taxon>Pseudomonadota</taxon>
        <taxon>Gammaproteobacteria</taxon>
        <taxon>Vibrionales</taxon>
        <taxon>Vibrionaceae</taxon>
        <taxon>Vibrio</taxon>
    </lineage>
</organism>
<name>A0AAU9QRE8_9VIBR</name>
<sequence>MRENTLDNPKTYIFVFSGTILLLVFVLWLTSSEKNQTVTTTVISNTLTQSLDGQRRYLTIDLPEQGQAPISVPVTVNCPVGSTVTSTKPQVLSSSSRSHF</sequence>
<reference evidence="2" key="1">
    <citation type="submission" date="2022-01" db="EMBL/GenBank/DDBJ databases">
        <authorList>
            <person name="Lagorce A."/>
        </authorList>
    </citation>
    <scope>NUCLEOTIDE SEQUENCE</scope>
    <source>
        <strain evidence="2">Th15_F1_A12</strain>
    </source>
</reference>
<evidence type="ECO:0000256" key="1">
    <source>
        <dbReference type="SAM" id="Phobius"/>
    </source>
</evidence>
<feature type="transmembrane region" description="Helical" evidence="1">
    <location>
        <begin position="12"/>
        <end position="30"/>
    </location>
</feature>
<evidence type="ECO:0000313" key="3">
    <source>
        <dbReference type="Proteomes" id="UP001295462"/>
    </source>
</evidence>
<dbReference type="EMBL" id="CAKMUD010000089">
    <property type="protein sequence ID" value="CAH1598216.1"/>
    <property type="molecule type" value="Genomic_DNA"/>
</dbReference>
<keyword evidence="1" id="KW-1133">Transmembrane helix</keyword>
<accession>A0AAU9QRE8</accession>
<dbReference type="AlphaFoldDB" id="A0AAU9QRE8"/>
<evidence type="ECO:0008006" key="4">
    <source>
        <dbReference type="Google" id="ProtNLM"/>
    </source>
</evidence>
<keyword evidence="1" id="KW-0812">Transmembrane</keyword>
<evidence type="ECO:0000313" key="2">
    <source>
        <dbReference type="EMBL" id="CAH1598216.1"/>
    </source>
</evidence>
<protein>
    <recommendedName>
        <fullName evidence="4">Transcription-repair coupling factor</fullName>
    </recommendedName>
</protein>
<dbReference type="Proteomes" id="UP001295462">
    <property type="component" value="Unassembled WGS sequence"/>
</dbReference>
<keyword evidence="1" id="KW-0472">Membrane</keyword>
<dbReference type="RefSeq" id="WP_409589508.1">
    <property type="nucleotide sequence ID" value="NZ_CAKMTZ010000087.1"/>
</dbReference>
<gene>
    <name evidence="2" type="ORF">THF1A12_350030</name>
</gene>
<comment type="caution">
    <text evidence="2">The sequence shown here is derived from an EMBL/GenBank/DDBJ whole genome shotgun (WGS) entry which is preliminary data.</text>
</comment>